<protein>
    <submittedName>
        <fullName evidence="3">RES domain-containing protein</fullName>
    </submittedName>
</protein>
<reference evidence="3 4" key="1">
    <citation type="submission" date="2020-06" db="EMBL/GenBank/DDBJ databases">
        <authorList>
            <person name="Cao W.R."/>
        </authorList>
    </citation>
    <scope>NUCLEOTIDE SEQUENCE [LARGE SCALE GENOMIC DNA]</scope>
    <source>
        <strain evidence="3 4">B1Z28</strain>
    </source>
</reference>
<name>A0ABX2PS82_9RHOB</name>
<accession>A0ABX2PS82</accession>
<sequence>MAFASTQSEFPAASVGGGCEFSLIHPEFHDPDDSTYPEPQKFSSHVRTNGDDQGVIGIRYQSARRAGHDNWVCFVSPAILDVTQARHFDIDVRPTGKVIVHSLT</sequence>
<feature type="domain" description="RES" evidence="2">
    <location>
        <begin position="28"/>
        <end position="90"/>
    </location>
</feature>
<organism evidence="3 4">
    <name type="scientific">Ruegeria haliotis</name>
    <dbReference type="NCBI Taxonomy" id="2747601"/>
    <lineage>
        <taxon>Bacteria</taxon>
        <taxon>Pseudomonadati</taxon>
        <taxon>Pseudomonadota</taxon>
        <taxon>Alphaproteobacteria</taxon>
        <taxon>Rhodobacterales</taxon>
        <taxon>Roseobacteraceae</taxon>
        <taxon>Ruegeria</taxon>
    </lineage>
</organism>
<proteinExistence type="predicted"/>
<dbReference type="Pfam" id="PF08808">
    <property type="entry name" value="RES"/>
    <property type="match status" value="1"/>
</dbReference>
<dbReference type="InterPro" id="IPR014914">
    <property type="entry name" value="RES_dom"/>
</dbReference>
<comment type="caution">
    <text evidence="3">The sequence shown here is derived from an EMBL/GenBank/DDBJ whole genome shotgun (WGS) entry which is preliminary data.</text>
</comment>
<dbReference type="RefSeq" id="WP_176865744.1">
    <property type="nucleotide sequence ID" value="NZ_JABXWT010000007.1"/>
</dbReference>
<keyword evidence="4" id="KW-1185">Reference proteome</keyword>
<evidence type="ECO:0000313" key="3">
    <source>
        <dbReference type="EMBL" id="NVO56883.1"/>
    </source>
</evidence>
<dbReference type="EMBL" id="JABXWT010000007">
    <property type="protein sequence ID" value="NVO56883.1"/>
    <property type="molecule type" value="Genomic_DNA"/>
</dbReference>
<feature type="region of interest" description="Disordered" evidence="1">
    <location>
        <begin position="28"/>
        <end position="49"/>
    </location>
</feature>
<evidence type="ECO:0000313" key="4">
    <source>
        <dbReference type="Proteomes" id="UP000630805"/>
    </source>
</evidence>
<evidence type="ECO:0000256" key="1">
    <source>
        <dbReference type="SAM" id="MobiDB-lite"/>
    </source>
</evidence>
<evidence type="ECO:0000259" key="2">
    <source>
        <dbReference type="Pfam" id="PF08808"/>
    </source>
</evidence>
<dbReference type="Proteomes" id="UP000630805">
    <property type="component" value="Unassembled WGS sequence"/>
</dbReference>
<gene>
    <name evidence="3" type="ORF">HW561_13900</name>
</gene>